<gene>
    <name evidence="1" type="ORF">BECKMB1821G_GA0114241_105417</name>
    <name evidence="3" type="ORF">BECKMB1821H_GA0114242_10574</name>
    <name evidence="2" type="ORF">BECKMB1821I_GA0114274_11485</name>
</gene>
<dbReference type="InterPro" id="IPR023198">
    <property type="entry name" value="PGP-like_dom2"/>
</dbReference>
<proteinExistence type="predicted"/>
<organism evidence="2">
    <name type="scientific">Candidatus Kentrum sp. MB</name>
    <dbReference type="NCBI Taxonomy" id="2138164"/>
    <lineage>
        <taxon>Bacteria</taxon>
        <taxon>Pseudomonadati</taxon>
        <taxon>Pseudomonadota</taxon>
        <taxon>Gammaproteobacteria</taxon>
        <taxon>Candidatus Kentrum</taxon>
    </lineage>
</organism>
<dbReference type="EMBL" id="CAADFQ010000148">
    <property type="protein sequence ID" value="VFK35808.1"/>
    <property type="molecule type" value="Genomic_DNA"/>
</dbReference>
<dbReference type="SFLD" id="SFLDS00003">
    <property type="entry name" value="Haloacid_Dehalogenase"/>
    <property type="match status" value="1"/>
</dbReference>
<dbReference type="EMBL" id="CAADFO010000054">
    <property type="protein sequence ID" value="VFK29835.1"/>
    <property type="molecule type" value="Genomic_DNA"/>
</dbReference>
<dbReference type="EMBL" id="CAADGH010000057">
    <property type="protein sequence ID" value="VFK76446.1"/>
    <property type="molecule type" value="Genomic_DNA"/>
</dbReference>
<dbReference type="SFLD" id="SFLDG01129">
    <property type="entry name" value="C1.5:_HAD__Beta-PGM__Phosphata"/>
    <property type="match status" value="1"/>
</dbReference>
<dbReference type="InterPro" id="IPR041492">
    <property type="entry name" value="HAD_2"/>
</dbReference>
<dbReference type="GO" id="GO:0008967">
    <property type="term" value="F:phosphoglycolate phosphatase activity"/>
    <property type="evidence" value="ECO:0007669"/>
    <property type="project" value="TreeGrafter"/>
</dbReference>
<dbReference type="GO" id="GO:0006281">
    <property type="term" value="P:DNA repair"/>
    <property type="evidence" value="ECO:0007669"/>
    <property type="project" value="TreeGrafter"/>
</dbReference>
<dbReference type="GO" id="GO:0005829">
    <property type="term" value="C:cytosol"/>
    <property type="evidence" value="ECO:0007669"/>
    <property type="project" value="TreeGrafter"/>
</dbReference>
<dbReference type="Pfam" id="PF13419">
    <property type="entry name" value="HAD_2"/>
    <property type="match status" value="1"/>
</dbReference>
<protein>
    <submittedName>
        <fullName evidence="2">Phosphoglycolate phosphatase</fullName>
    </submittedName>
</protein>
<dbReference type="InterPro" id="IPR023214">
    <property type="entry name" value="HAD_sf"/>
</dbReference>
<evidence type="ECO:0000313" key="1">
    <source>
        <dbReference type="EMBL" id="VFK29835.1"/>
    </source>
</evidence>
<dbReference type="PANTHER" id="PTHR43434">
    <property type="entry name" value="PHOSPHOGLYCOLATE PHOSPHATASE"/>
    <property type="match status" value="1"/>
</dbReference>
<dbReference type="NCBIfam" id="TIGR01509">
    <property type="entry name" value="HAD-SF-IA-v3"/>
    <property type="match status" value="1"/>
</dbReference>
<dbReference type="SFLD" id="SFLDG01135">
    <property type="entry name" value="C1.5.6:_HAD__Beta-PGM__Phospha"/>
    <property type="match status" value="1"/>
</dbReference>
<reference evidence="2" key="1">
    <citation type="submission" date="2019-02" db="EMBL/GenBank/DDBJ databases">
        <authorList>
            <person name="Gruber-Vodicka R. H."/>
            <person name="Seah K. B. B."/>
        </authorList>
    </citation>
    <scope>NUCLEOTIDE SEQUENCE</scope>
    <source>
        <strain evidence="1">BECK_BZ197</strain>
        <strain evidence="3">BECK_BZ198</strain>
        <strain evidence="2">BECK_BZ199</strain>
    </source>
</reference>
<dbReference type="InterPro" id="IPR036412">
    <property type="entry name" value="HAD-like_sf"/>
</dbReference>
<evidence type="ECO:0000313" key="2">
    <source>
        <dbReference type="EMBL" id="VFK35808.1"/>
    </source>
</evidence>
<sequence length="223" mass="24845">MESPYINSPYTLFIFDWDGTLIDSEAKIIAAFRAAADDLGLSYPSDQNIRDIIGSDLPNAIRTLFPSQQQPFLLRVLEQYRHHLRVATPPNLFPGVPETLRKLRDNRFLIAVATSNSRNNLEQDLLSTGLGQIFQATRCAGEAPAKPNPQMLHEIMTELQVQPERTLLIGDSIHDLQMAQNAGIDAIAATYGVLHDKARLLQYQPRAGIDAIGELIDWLARSS</sequence>
<dbReference type="PANTHER" id="PTHR43434:SF24">
    <property type="entry name" value="HYDROLASE-RELATED"/>
    <property type="match status" value="1"/>
</dbReference>
<dbReference type="NCBIfam" id="TIGR01549">
    <property type="entry name" value="HAD-SF-IA-v1"/>
    <property type="match status" value="1"/>
</dbReference>
<accession>A0A450Y2N0</accession>
<name>A0A450Y2N0_9GAMM</name>
<dbReference type="Gene3D" id="3.40.50.1000">
    <property type="entry name" value="HAD superfamily/HAD-like"/>
    <property type="match status" value="1"/>
</dbReference>
<dbReference type="InterPro" id="IPR050155">
    <property type="entry name" value="HAD-like_hydrolase_sf"/>
</dbReference>
<evidence type="ECO:0000313" key="3">
    <source>
        <dbReference type="EMBL" id="VFK76446.1"/>
    </source>
</evidence>
<dbReference type="Gene3D" id="1.10.150.240">
    <property type="entry name" value="Putative phosphatase, domain 2"/>
    <property type="match status" value="1"/>
</dbReference>
<dbReference type="SUPFAM" id="SSF56784">
    <property type="entry name" value="HAD-like"/>
    <property type="match status" value="1"/>
</dbReference>
<dbReference type="AlphaFoldDB" id="A0A450Y2N0"/>
<dbReference type="InterPro" id="IPR006439">
    <property type="entry name" value="HAD-SF_hydro_IA"/>
</dbReference>